<comment type="subcellular location">
    <subcellularLocation>
        <location evidence="1">Membrane</location>
        <topology evidence="1">Multi-pass membrane protein</topology>
    </subcellularLocation>
</comment>
<organism evidence="5 6">
    <name type="scientific">Salinimicrobium profundisediminis</name>
    <dbReference type="NCBI Taxonomy" id="2994553"/>
    <lineage>
        <taxon>Bacteria</taxon>
        <taxon>Pseudomonadati</taxon>
        <taxon>Bacteroidota</taxon>
        <taxon>Flavobacteriia</taxon>
        <taxon>Flavobacteriales</taxon>
        <taxon>Flavobacteriaceae</taxon>
        <taxon>Salinimicrobium</taxon>
    </lineage>
</organism>
<dbReference type="GO" id="GO:0015108">
    <property type="term" value="F:chloride transmembrane transporter activity"/>
    <property type="evidence" value="ECO:0007669"/>
    <property type="project" value="InterPro"/>
</dbReference>
<evidence type="ECO:0000256" key="3">
    <source>
        <dbReference type="ARBA" id="ARBA00022989"/>
    </source>
</evidence>
<dbReference type="InterPro" id="IPR014743">
    <property type="entry name" value="Cl-channel_core"/>
</dbReference>
<dbReference type="AlphaFoldDB" id="A0A9X3CX97"/>
<reference evidence="5" key="1">
    <citation type="submission" date="2022-11" db="EMBL/GenBank/DDBJ databases">
        <title>Salinimicrobium profundisediminis sp. nov., isolated from deep-sea sediment of the Mariana Trench.</title>
        <authorList>
            <person name="Fu H."/>
        </authorList>
    </citation>
    <scope>NUCLEOTIDE SEQUENCE</scope>
    <source>
        <strain evidence="5">MT39</strain>
    </source>
</reference>
<sequence>MEEFHSPIKIIPFRIASLVLFGTILTHLVGGSAGQEGTVLQIRGAVADRFTLLFKLSKRDHKDTDETLENVINF</sequence>
<dbReference type="Proteomes" id="UP001148482">
    <property type="component" value="Unassembled WGS sequence"/>
</dbReference>
<dbReference type="InterPro" id="IPR001807">
    <property type="entry name" value="ClC"/>
</dbReference>
<keyword evidence="4" id="KW-0472">Membrane</keyword>
<dbReference type="SUPFAM" id="SSF81340">
    <property type="entry name" value="Clc chloride channel"/>
    <property type="match status" value="1"/>
</dbReference>
<evidence type="ECO:0000256" key="2">
    <source>
        <dbReference type="ARBA" id="ARBA00022692"/>
    </source>
</evidence>
<keyword evidence="6" id="KW-1185">Reference proteome</keyword>
<accession>A0A9X3CX97</accession>
<dbReference type="RefSeq" id="WP_266069688.1">
    <property type="nucleotide sequence ID" value="NZ_JAPJDA010000014.1"/>
</dbReference>
<name>A0A9X3CX97_9FLAO</name>
<keyword evidence="3" id="KW-1133">Transmembrane helix</keyword>
<dbReference type="Gene3D" id="1.10.3080.10">
    <property type="entry name" value="Clc chloride channel"/>
    <property type="match status" value="1"/>
</dbReference>
<dbReference type="GO" id="GO:0016020">
    <property type="term" value="C:membrane"/>
    <property type="evidence" value="ECO:0007669"/>
    <property type="project" value="UniProtKB-SubCell"/>
</dbReference>
<keyword evidence="2" id="KW-0812">Transmembrane</keyword>
<evidence type="ECO:0000256" key="4">
    <source>
        <dbReference type="ARBA" id="ARBA00023136"/>
    </source>
</evidence>
<evidence type="ECO:0000313" key="6">
    <source>
        <dbReference type="Proteomes" id="UP001148482"/>
    </source>
</evidence>
<evidence type="ECO:0000256" key="1">
    <source>
        <dbReference type="ARBA" id="ARBA00004141"/>
    </source>
</evidence>
<gene>
    <name evidence="5" type="ORF">OQ279_09830</name>
</gene>
<proteinExistence type="predicted"/>
<dbReference type="Pfam" id="PF00654">
    <property type="entry name" value="Voltage_CLC"/>
    <property type="match status" value="1"/>
</dbReference>
<comment type="caution">
    <text evidence="5">The sequence shown here is derived from an EMBL/GenBank/DDBJ whole genome shotgun (WGS) entry which is preliminary data.</text>
</comment>
<evidence type="ECO:0000313" key="5">
    <source>
        <dbReference type="EMBL" id="MCX2838452.1"/>
    </source>
</evidence>
<dbReference type="EMBL" id="JAPJDA010000014">
    <property type="protein sequence ID" value="MCX2838452.1"/>
    <property type="molecule type" value="Genomic_DNA"/>
</dbReference>
<protein>
    <submittedName>
        <fullName evidence="5">Chloride channel protein</fullName>
    </submittedName>
</protein>